<dbReference type="SUPFAM" id="SSF56219">
    <property type="entry name" value="DNase I-like"/>
    <property type="match status" value="1"/>
</dbReference>
<dbReference type="InterPro" id="IPR038081">
    <property type="entry name" value="CalX-like_sf"/>
</dbReference>
<proteinExistence type="predicted"/>
<feature type="domain" description="Cadherin" evidence="4">
    <location>
        <begin position="1134"/>
        <end position="1231"/>
    </location>
</feature>
<dbReference type="Gene3D" id="3.60.10.10">
    <property type="entry name" value="Endonuclease/exonuclease/phosphatase"/>
    <property type="match status" value="1"/>
</dbReference>
<evidence type="ECO:0000256" key="3">
    <source>
        <dbReference type="ARBA" id="ARBA00022837"/>
    </source>
</evidence>
<dbReference type="InterPro" id="IPR015919">
    <property type="entry name" value="Cadherin-like_sf"/>
</dbReference>
<dbReference type="Pfam" id="PF00028">
    <property type="entry name" value="Cadherin"/>
    <property type="match status" value="1"/>
</dbReference>
<dbReference type="PROSITE" id="PS00330">
    <property type="entry name" value="HEMOLYSIN_CALCIUM"/>
    <property type="match status" value="3"/>
</dbReference>
<organism evidence="6 7">
    <name type="scientific">Sphingomonas agrestis</name>
    <dbReference type="NCBI Taxonomy" id="3080540"/>
    <lineage>
        <taxon>Bacteria</taxon>
        <taxon>Pseudomonadati</taxon>
        <taxon>Pseudomonadota</taxon>
        <taxon>Alphaproteobacteria</taxon>
        <taxon>Sphingomonadales</taxon>
        <taxon>Sphingomonadaceae</taxon>
        <taxon>Sphingomonas</taxon>
    </lineage>
</organism>
<evidence type="ECO:0000259" key="4">
    <source>
        <dbReference type="PROSITE" id="PS50268"/>
    </source>
</evidence>
<keyword evidence="7" id="KW-1185">Reference proteome</keyword>
<dbReference type="Pfam" id="PF00353">
    <property type="entry name" value="HemolysinCabind"/>
    <property type="match status" value="2"/>
</dbReference>
<dbReference type="CDD" id="cd11304">
    <property type="entry name" value="Cadherin_repeat"/>
    <property type="match status" value="1"/>
</dbReference>
<evidence type="ECO:0000313" key="7">
    <source>
        <dbReference type="Proteomes" id="UP001273531"/>
    </source>
</evidence>
<dbReference type="InterPro" id="IPR006644">
    <property type="entry name" value="Cadg"/>
</dbReference>
<dbReference type="RefSeq" id="WP_317226998.1">
    <property type="nucleotide sequence ID" value="NZ_JAWJEJ010000001.1"/>
</dbReference>
<comment type="caution">
    <text evidence="6">The sequence shown here is derived from an EMBL/GenBank/DDBJ whole genome shotgun (WGS) entry which is preliminary data.</text>
</comment>
<dbReference type="SMART" id="SM00736">
    <property type="entry name" value="CADG"/>
    <property type="match status" value="1"/>
</dbReference>
<dbReference type="SUPFAM" id="SSF51120">
    <property type="entry name" value="beta-Roll"/>
    <property type="match status" value="2"/>
</dbReference>
<dbReference type="PANTHER" id="PTHR42834">
    <property type="entry name" value="ENDONUCLEASE/EXONUCLEASE/PHOSPHATASE FAMILY PROTEIN (AFU_ORTHOLOGUE AFUA_3G09210)"/>
    <property type="match status" value="1"/>
</dbReference>
<dbReference type="PRINTS" id="PR00205">
    <property type="entry name" value="CADHERIN"/>
</dbReference>
<dbReference type="InterPro" id="IPR003644">
    <property type="entry name" value="Calx_beta"/>
</dbReference>
<sequence>MAANVFINEFHYDNAGTDTGEFIEIAGAAGTDLTGWKVILYNGANGQSYNTVTLSGALANQQNGFGTRGITYPVDGVQNGSPDGIALVDPNGVVVQFLSYEGVFTATNGPAAGMTSTDIGVSEGTSAPVGGSIGLVGTGTQYGDFTWAAIGNDTPGGVNAGQTFGGATPQPGTLNIADASVIEGNSGTTDIVFTVTRADGSAGAVSATYTVSFGTTDASDFGSFSATGTVSFAAGATTAEIRLPVKGDTAFESNETFTVTLSAPQGGVTLGDAVAIGTITNDDAAPPAPAANVFINEIHYDNAGTDAGEAIEIAGVAGTNLAGYKLVLYNGTNTPDAAPSYTTTNLTGVIDDEGNGFGAVSFSYPSNGIQNGNADGIALIAPDGTVIQLLSYEGTFTAAAGTPAAGVTSTDIGVSQGGSDPIGLSLQLKGNGSSYGDFTWAAASDDSFGTLNDGQTFLPANGPSHIRIGDARVTEGDSGTSNLVFTVTRAGGSANAASVAYTINLDGTATADDLAPGAILSGTISFAPGEFSKQIVVPVKGDTVGEPNETLSVSLGATTGNVIIDDGLAIGTITNDDPIALTIAQIQGEGHASAYVDQKVSTAGIVTAVDSNGFYLQMAVGDGNARTSDAVFVFTSTAPTVVVGDGVTVRGTVAEFQAATTGLSLTEIVAPTVTIDSHGNALPSAVLLGANGVLPPAEAIDDDGLTSYDPTTDGIDFWESLEGMRVTIETPQVVSNTNEFGETDVVASFGNGATGLNGRGGLTISPGSQGVPDYNPEKIQIDDDAGVFAGFTPGYSIGDQLSSVTGVVNYAFDNYEVIVTEAVSVTKDVTLARETTVLKGDANNLSIATYNLENLDTSDGKFTILAKDIVYNLGAPDILAAQEIQDADGAGSGSNLSGTVTAQGLIDAIYAESGKRYAYVEIAPTTAGSTGGEGGGNIRNGYFYNIDRVNYIEGSAQLIDGTAYNGTRKPLVAQFAFAGQTVTAINVHFTSRLGSDPLWGDNQPATDAGDAARTAQAAGVKAWVQAHLADDPAMNIAVLGDFNGFYFENAQKLLTEAAQGGVFTNLATLLSEEERYSYMFNGNAQLIDNILVTGGLVANAQYDAVHLNAEFTGSRPTDHDAQVALLRLGAAPKDVALSNASVAENLPAGTAVGTVSATDTPGDKLTYSLVDNAGGLFVIDANTGVITTTAPLNFEAIASYNVVAKVTDSGGLSTQQSFTIKVTDVNEAPVASADKVAVNEDATTANLWTSLLGNDSDPDAGQTATLSISSVNTSGTLGTVIFDAATKTLKYVADNDAFDMLATGKKQIDTFTYTVTDANGLTSTATVNVTVTGIADGVVKVGTYGADTINGTAGEDRLWGGGLGNDTINGLGGHDLISGGLGNDKLDGGDGNDVLFGNLGDDQLRGGNGNDVLIGGYGYDKLWGGAGSDSFHFGATFGDDTIYDFNTAEDLIILDDGVTVTQTKVHDANGDGVNDLVLTLTVGSVTLLGVSDASKVKYGAQDYYSTHQAGLDGNLDGVADAFGGLGGTGTGPFTGVGGSAVDGLAKLNLHLIELAHGF</sequence>
<dbReference type="InterPro" id="IPR001322">
    <property type="entry name" value="Lamin_tail_dom"/>
</dbReference>
<keyword evidence="1" id="KW-0732">Signal</keyword>
<dbReference type="SUPFAM" id="SSF141072">
    <property type="entry name" value="CalX-like"/>
    <property type="match status" value="2"/>
</dbReference>
<keyword evidence="2" id="KW-0677">Repeat</keyword>
<dbReference type="Pfam" id="PF03160">
    <property type="entry name" value="Calx-beta"/>
    <property type="match status" value="2"/>
</dbReference>
<dbReference type="Pfam" id="PF17963">
    <property type="entry name" value="Big_9"/>
    <property type="match status" value="1"/>
</dbReference>
<dbReference type="PRINTS" id="PR00313">
    <property type="entry name" value="CABNDNGRPT"/>
</dbReference>
<dbReference type="SMART" id="SM00112">
    <property type="entry name" value="CA"/>
    <property type="match status" value="1"/>
</dbReference>
<dbReference type="SMART" id="SM00237">
    <property type="entry name" value="Calx_beta"/>
    <property type="match status" value="2"/>
</dbReference>
<dbReference type="PANTHER" id="PTHR42834:SF1">
    <property type="entry name" value="ENDONUCLEASE_EXONUCLEASE_PHOSPHATASE FAMILY PROTEIN (AFU_ORTHOLOGUE AFUA_3G09210)"/>
    <property type="match status" value="1"/>
</dbReference>
<protein>
    <submittedName>
        <fullName evidence="6">Cadherin domain-containing protein</fullName>
    </submittedName>
</protein>
<dbReference type="CDD" id="cd04486">
    <property type="entry name" value="YhcR_OBF_like"/>
    <property type="match status" value="1"/>
</dbReference>
<evidence type="ECO:0000313" key="6">
    <source>
        <dbReference type="EMBL" id="MDV3457874.1"/>
    </source>
</evidence>
<evidence type="ECO:0000256" key="2">
    <source>
        <dbReference type="ARBA" id="ARBA00022737"/>
    </source>
</evidence>
<dbReference type="Proteomes" id="UP001273531">
    <property type="component" value="Unassembled WGS sequence"/>
</dbReference>
<dbReference type="InterPro" id="IPR036691">
    <property type="entry name" value="Endo/exonu/phosph_ase_sf"/>
</dbReference>
<dbReference type="PROSITE" id="PS51841">
    <property type="entry name" value="LTD"/>
    <property type="match status" value="1"/>
</dbReference>
<dbReference type="InterPro" id="IPR018511">
    <property type="entry name" value="Hemolysin-typ_Ca-bd_CS"/>
</dbReference>
<reference evidence="6 7" key="1">
    <citation type="submission" date="2023-10" db="EMBL/GenBank/DDBJ databases">
        <title>Sphingomonas sp. HF-S4 16S ribosomal RNA gene Genome sequencing and assembly.</title>
        <authorList>
            <person name="Lee H."/>
        </authorList>
    </citation>
    <scope>NUCLEOTIDE SEQUENCE [LARGE SCALE GENOMIC DNA]</scope>
    <source>
        <strain evidence="6 7">HF-S4</strain>
    </source>
</reference>
<dbReference type="InterPro" id="IPR001343">
    <property type="entry name" value="Hemolysn_Ca-bd"/>
</dbReference>
<dbReference type="Gene3D" id="2.60.40.60">
    <property type="entry name" value="Cadherins"/>
    <property type="match status" value="1"/>
</dbReference>
<keyword evidence="3" id="KW-0106">Calcium</keyword>
<dbReference type="SUPFAM" id="SSF49313">
    <property type="entry name" value="Cadherin-like"/>
    <property type="match status" value="1"/>
</dbReference>
<evidence type="ECO:0000256" key="1">
    <source>
        <dbReference type="ARBA" id="ARBA00022729"/>
    </source>
</evidence>
<dbReference type="InterPro" id="IPR011049">
    <property type="entry name" value="Serralysin-like_metalloprot_C"/>
</dbReference>
<dbReference type="EMBL" id="JAWJEJ010000001">
    <property type="protein sequence ID" value="MDV3457874.1"/>
    <property type="molecule type" value="Genomic_DNA"/>
</dbReference>
<accession>A0ABU3Y9E8</accession>
<dbReference type="InterPro" id="IPR002126">
    <property type="entry name" value="Cadherin-like_dom"/>
</dbReference>
<evidence type="ECO:0000259" key="5">
    <source>
        <dbReference type="PROSITE" id="PS51841"/>
    </source>
</evidence>
<name>A0ABU3Y9E8_9SPHN</name>
<dbReference type="Gene3D" id="2.60.40.2030">
    <property type="match status" value="2"/>
</dbReference>
<dbReference type="Gene3D" id="2.150.10.10">
    <property type="entry name" value="Serralysin-like metalloprotease, C-terminal"/>
    <property type="match status" value="2"/>
</dbReference>
<dbReference type="PROSITE" id="PS50268">
    <property type="entry name" value="CADHERIN_2"/>
    <property type="match status" value="1"/>
</dbReference>
<feature type="domain" description="LTD" evidence="5">
    <location>
        <begin position="1"/>
        <end position="102"/>
    </location>
</feature>
<gene>
    <name evidence="6" type="ORF">RZN05_12840</name>
</gene>